<protein>
    <submittedName>
        <fullName evidence="2">Uncharacterized protein</fullName>
    </submittedName>
</protein>
<dbReference type="AlphaFoldDB" id="A0AAD4CQB7"/>
<accession>A0AAD4CQB7</accession>
<name>A0AAD4CQB7_ASPNN</name>
<gene>
    <name evidence="2" type="ORF">FE257_005858</name>
</gene>
<evidence type="ECO:0000256" key="1">
    <source>
        <dbReference type="SAM" id="MobiDB-lite"/>
    </source>
</evidence>
<comment type="caution">
    <text evidence="2">The sequence shown here is derived from an EMBL/GenBank/DDBJ whole genome shotgun (WGS) entry which is preliminary data.</text>
</comment>
<dbReference type="EMBL" id="VCAU01000026">
    <property type="protein sequence ID" value="KAF9890453.1"/>
    <property type="molecule type" value="Genomic_DNA"/>
</dbReference>
<evidence type="ECO:0000313" key="3">
    <source>
        <dbReference type="Proteomes" id="UP001194746"/>
    </source>
</evidence>
<keyword evidence="3" id="KW-1185">Reference proteome</keyword>
<organism evidence="2 3">
    <name type="scientific">Aspergillus nanangensis</name>
    <dbReference type="NCBI Taxonomy" id="2582783"/>
    <lineage>
        <taxon>Eukaryota</taxon>
        <taxon>Fungi</taxon>
        <taxon>Dikarya</taxon>
        <taxon>Ascomycota</taxon>
        <taxon>Pezizomycotina</taxon>
        <taxon>Eurotiomycetes</taxon>
        <taxon>Eurotiomycetidae</taxon>
        <taxon>Eurotiales</taxon>
        <taxon>Aspergillaceae</taxon>
        <taxon>Aspergillus</taxon>
        <taxon>Aspergillus subgen. Circumdati</taxon>
    </lineage>
</organism>
<evidence type="ECO:0000313" key="2">
    <source>
        <dbReference type="EMBL" id="KAF9890453.1"/>
    </source>
</evidence>
<sequence length="73" mass="8199">MPTSVNSEAALKKRLPDLRVEPLKTKNTAIRKSKTTGVPLEEQSKRVDTEHSRIVYKGRSYVMFGGSAFEVYA</sequence>
<dbReference type="Proteomes" id="UP001194746">
    <property type="component" value="Unassembled WGS sequence"/>
</dbReference>
<feature type="region of interest" description="Disordered" evidence="1">
    <location>
        <begin position="23"/>
        <end position="45"/>
    </location>
</feature>
<reference evidence="2" key="1">
    <citation type="journal article" date="2019" name="Beilstein J. Org. Chem.">
        <title>Nanangenines: drimane sesquiterpenoids as the dominant metabolite cohort of a novel Australian fungus, Aspergillus nanangensis.</title>
        <authorList>
            <person name="Lacey H.J."/>
            <person name="Gilchrist C.L.M."/>
            <person name="Crombie A."/>
            <person name="Kalaitzis J.A."/>
            <person name="Vuong D."/>
            <person name="Rutledge P.J."/>
            <person name="Turner P."/>
            <person name="Pitt J.I."/>
            <person name="Lacey E."/>
            <person name="Chooi Y.H."/>
            <person name="Piggott A.M."/>
        </authorList>
    </citation>
    <scope>NUCLEOTIDE SEQUENCE</scope>
    <source>
        <strain evidence="2">MST-FP2251</strain>
    </source>
</reference>
<proteinExistence type="predicted"/>
<reference evidence="2" key="2">
    <citation type="submission" date="2020-02" db="EMBL/GenBank/DDBJ databases">
        <authorList>
            <person name="Gilchrist C.L.M."/>
            <person name="Chooi Y.-H."/>
        </authorList>
    </citation>
    <scope>NUCLEOTIDE SEQUENCE</scope>
    <source>
        <strain evidence="2">MST-FP2251</strain>
    </source>
</reference>